<dbReference type="GO" id="GO:0032389">
    <property type="term" value="C:MutLalpha complex"/>
    <property type="evidence" value="ECO:0007669"/>
    <property type="project" value="TreeGrafter"/>
</dbReference>
<evidence type="ECO:0000256" key="1">
    <source>
        <dbReference type="ARBA" id="ARBA00006082"/>
    </source>
</evidence>
<dbReference type="AlphaFoldDB" id="A0A2U1JD48"/>
<feature type="region of interest" description="Disordered" evidence="3">
    <location>
        <begin position="654"/>
        <end position="687"/>
    </location>
</feature>
<comment type="caution">
    <text evidence="5">The sequence shown here is derived from an EMBL/GenBank/DDBJ whole genome shotgun (WGS) entry which is preliminary data.</text>
</comment>
<dbReference type="Pfam" id="PF13589">
    <property type="entry name" value="HATPase_c_3"/>
    <property type="match status" value="1"/>
</dbReference>
<keyword evidence="6" id="KW-1185">Reference proteome</keyword>
<dbReference type="GO" id="GO:0030983">
    <property type="term" value="F:mismatched DNA binding"/>
    <property type="evidence" value="ECO:0007669"/>
    <property type="project" value="InterPro"/>
</dbReference>
<dbReference type="Gene3D" id="3.30.230.10">
    <property type="match status" value="1"/>
</dbReference>
<evidence type="ECO:0000313" key="5">
    <source>
        <dbReference type="EMBL" id="PWA02893.1"/>
    </source>
</evidence>
<dbReference type="PANTHER" id="PTHR10073:SF54">
    <property type="entry name" value="PMS1 PROTEIN HOMOLOG 1"/>
    <property type="match status" value="1"/>
</dbReference>
<dbReference type="InterPro" id="IPR013507">
    <property type="entry name" value="DNA_mismatch_S5_2-like"/>
</dbReference>
<dbReference type="InterPro" id="IPR036890">
    <property type="entry name" value="HATPase_C_sf"/>
</dbReference>
<comment type="similarity">
    <text evidence="1">Belongs to the DNA mismatch repair MutL/HexB family.</text>
</comment>
<dbReference type="GO" id="GO:0016887">
    <property type="term" value="F:ATP hydrolysis activity"/>
    <property type="evidence" value="ECO:0007669"/>
    <property type="project" value="InterPro"/>
</dbReference>
<keyword evidence="2" id="KW-0227">DNA damage</keyword>
<name>A0A2U1JD48_SMIAN</name>
<dbReference type="SUPFAM" id="SSF55874">
    <property type="entry name" value="ATPase domain of HSP90 chaperone/DNA topoisomerase II/histidine kinase"/>
    <property type="match status" value="1"/>
</dbReference>
<evidence type="ECO:0000256" key="2">
    <source>
        <dbReference type="ARBA" id="ARBA00022763"/>
    </source>
</evidence>
<dbReference type="GO" id="GO:0005524">
    <property type="term" value="F:ATP binding"/>
    <property type="evidence" value="ECO:0007669"/>
    <property type="project" value="InterPro"/>
</dbReference>
<reference evidence="5 6" key="1">
    <citation type="journal article" date="2018" name="MBio">
        <title>Comparative Genomics Reveals the Core Gene Toolbox for the Fungus-Insect Symbiosis.</title>
        <authorList>
            <person name="Wang Y."/>
            <person name="Stata M."/>
            <person name="Wang W."/>
            <person name="Stajich J.E."/>
            <person name="White M.M."/>
            <person name="Moncalvo J.M."/>
        </authorList>
    </citation>
    <scope>NUCLEOTIDE SEQUENCE [LARGE SCALE GENOMIC DNA]</scope>
    <source>
        <strain evidence="5 6">AUS-126-30</strain>
    </source>
</reference>
<evidence type="ECO:0000256" key="3">
    <source>
        <dbReference type="SAM" id="MobiDB-lite"/>
    </source>
</evidence>
<dbReference type="GO" id="GO:0006298">
    <property type="term" value="P:mismatch repair"/>
    <property type="evidence" value="ECO:0007669"/>
    <property type="project" value="InterPro"/>
</dbReference>
<evidence type="ECO:0000313" key="6">
    <source>
        <dbReference type="Proteomes" id="UP000245591"/>
    </source>
</evidence>
<feature type="domain" description="DNA mismatch repair protein S5" evidence="4">
    <location>
        <begin position="227"/>
        <end position="402"/>
    </location>
</feature>
<dbReference type="Proteomes" id="UP000245591">
    <property type="component" value="Unassembled WGS sequence"/>
</dbReference>
<organism evidence="5 6">
    <name type="scientific">Smittium angustum</name>
    <dbReference type="NCBI Taxonomy" id="133377"/>
    <lineage>
        <taxon>Eukaryota</taxon>
        <taxon>Fungi</taxon>
        <taxon>Fungi incertae sedis</taxon>
        <taxon>Zoopagomycota</taxon>
        <taxon>Kickxellomycotina</taxon>
        <taxon>Harpellomycetes</taxon>
        <taxon>Harpellales</taxon>
        <taxon>Legeriomycetaceae</taxon>
        <taxon>Smittium</taxon>
    </lineage>
</organism>
<accession>A0A2U1JD48</accession>
<dbReference type="InterPro" id="IPR014721">
    <property type="entry name" value="Ribsml_uS5_D2-typ_fold_subgr"/>
</dbReference>
<evidence type="ECO:0000259" key="4">
    <source>
        <dbReference type="SMART" id="SM01340"/>
    </source>
</evidence>
<proteinExistence type="inferred from homology"/>
<dbReference type="PANTHER" id="PTHR10073">
    <property type="entry name" value="DNA MISMATCH REPAIR PROTEIN MLH, PMS, MUTL"/>
    <property type="match status" value="1"/>
</dbReference>
<dbReference type="InterPro" id="IPR038973">
    <property type="entry name" value="MutL/Mlh/Pms-like"/>
</dbReference>
<dbReference type="SMART" id="SM01340">
    <property type="entry name" value="DNA_mis_repair"/>
    <property type="match status" value="1"/>
</dbReference>
<dbReference type="EMBL" id="MBFU01000045">
    <property type="protein sequence ID" value="PWA02893.1"/>
    <property type="molecule type" value="Genomic_DNA"/>
</dbReference>
<feature type="compositionally biased region" description="Basic and acidic residues" evidence="3">
    <location>
        <begin position="676"/>
        <end position="687"/>
    </location>
</feature>
<dbReference type="Gene3D" id="3.30.565.10">
    <property type="entry name" value="Histidine kinase-like ATPase, C-terminal domain"/>
    <property type="match status" value="1"/>
</dbReference>
<sequence>MANKLVQLNHKIIPLLIAGPVITSIIDIIKELIENSLDASSTSISISLLDYGISKIQVSDSGHAISNKDLAFFGLNGYTSKLSSQDDLPHIKTYGFRGQALHHIHTVSEKIIIISRIPSDIKANTTILDHNTNTINNNPIFNSTREPGTTITVNKPLSKFPVRIQKLEKNKNKQLNSIKCLVSNYYLVHPNIRFLLENKNSNDQNQKSFKNNIVGLWQPMTHYEDAIKHVFGENALENDFSFEISSDTKDPNSEFFLVKNNLLYPSHTSKNTNATVSNLESIKDISIKVYCINLSNVQHSWIKSSGNLVFLNKRPILSTEKDISILLKTISNYIKNQKNNVYKMPDTTSNTNKQQNINKKDFSVVVYINIPSEMVDINVSPKKNISRILAQDFCESIKDFIDNTTKKSNENQEIKGNKNHAKREYSLQKFEITNKKNKPYTNSDISISDSSFDLPNCNVLSIGNVDNIYQTNNFLSITNSDIVKSNDQKVDQKNQDHFQWYSDMDTSYSSDENGFNGTKNSTQILPIHNKKAIGNQFDINKNLNDIQKSISNEPKNANTFYIPEKGLSFEKGLNSSFLKESNKTNQHFMVDGHGISNIKKKDARHVDKGSSFSLESKIKTKSTKSRKEISDPTKAKNALLSYWYQKNNTRSLGSQNHLTDNCKEQPWNQSSKKIKTSHEKHQEDTKSMIKSEKYEDNYNFKINDCKGLFISIKCPDLFIDVKANKTNQLEKSNISFIHEINRYKEIVGKIYKKPTLFYYSERFFHI</sequence>
<protein>
    <recommendedName>
        <fullName evidence="4">DNA mismatch repair protein S5 domain-containing protein</fullName>
    </recommendedName>
</protein>
<dbReference type="GO" id="GO:0140664">
    <property type="term" value="F:ATP-dependent DNA damage sensor activity"/>
    <property type="evidence" value="ECO:0007669"/>
    <property type="project" value="InterPro"/>
</dbReference>
<gene>
    <name evidence="5" type="ORF">BB558_000939</name>
</gene>